<proteinExistence type="predicted"/>
<evidence type="ECO:0000313" key="2">
    <source>
        <dbReference type="EMBL" id="QRD03273.1"/>
    </source>
</evidence>
<dbReference type="EMBL" id="CP069037">
    <property type="protein sequence ID" value="QRD03273.1"/>
    <property type="molecule type" value="Genomic_DNA"/>
</dbReference>
<reference evidence="3" key="1">
    <citation type="journal article" date="2021" name="BMC Genomics">
        <title>Chromosome-level genome assembly and manually-curated proteome of model necrotroph Parastagonospora nodorum Sn15 reveals a genome-wide trove of candidate effector homologs, and redundancy of virulence-related functions within an accessory chromosome.</title>
        <authorList>
            <person name="Bertazzoni S."/>
            <person name="Jones D.A.B."/>
            <person name="Phan H.T."/>
            <person name="Tan K.-C."/>
            <person name="Hane J.K."/>
        </authorList>
    </citation>
    <scope>NUCLEOTIDE SEQUENCE [LARGE SCALE GENOMIC DNA]</scope>
    <source>
        <strain evidence="3">SN15 / ATCC MYA-4574 / FGSC 10173)</strain>
    </source>
</reference>
<protein>
    <submittedName>
        <fullName evidence="2">Uncharacterized protein</fullName>
    </submittedName>
</protein>
<feature type="chain" id="PRO_5031129946" evidence="1">
    <location>
        <begin position="21"/>
        <end position="122"/>
    </location>
</feature>
<sequence length="122" mass="13534">MDVSLHYMVFLIATQGVARAYDDMHVYQGIVSMAKSKDASPPSGPPSYLASLLGVWLIGANTVCQKYGSLSNCRILDTTQVHGYYMANTNVSLPDVFFFQRSRLPYLRETNAMGVAACKRSW</sequence>
<accession>A0A7U2I7Z3</accession>
<name>A0A7U2I7Z3_PHANO</name>
<evidence type="ECO:0000256" key="1">
    <source>
        <dbReference type="SAM" id="SignalP"/>
    </source>
</evidence>
<gene>
    <name evidence="2" type="ORF">JI435_100480</name>
</gene>
<keyword evidence="1" id="KW-0732">Signal</keyword>
<dbReference type="VEuPathDB" id="FungiDB:JI435_100480"/>
<feature type="signal peptide" evidence="1">
    <location>
        <begin position="1"/>
        <end position="20"/>
    </location>
</feature>
<keyword evidence="3" id="KW-1185">Reference proteome</keyword>
<evidence type="ECO:0000313" key="3">
    <source>
        <dbReference type="Proteomes" id="UP000663193"/>
    </source>
</evidence>
<organism evidence="2 3">
    <name type="scientific">Phaeosphaeria nodorum (strain SN15 / ATCC MYA-4574 / FGSC 10173)</name>
    <name type="common">Glume blotch fungus</name>
    <name type="synonym">Parastagonospora nodorum</name>
    <dbReference type="NCBI Taxonomy" id="321614"/>
    <lineage>
        <taxon>Eukaryota</taxon>
        <taxon>Fungi</taxon>
        <taxon>Dikarya</taxon>
        <taxon>Ascomycota</taxon>
        <taxon>Pezizomycotina</taxon>
        <taxon>Dothideomycetes</taxon>
        <taxon>Pleosporomycetidae</taxon>
        <taxon>Pleosporales</taxon>
        <taxon>Pleosporineae</taxon>
        <taxon>Phaeosphaeriaceae</taxon>
        <taxon>Parastagonospora</taxon>
    </lineage>
</organism>
<dbReference type="Proteomes" id="UP000663193">
    <property type="component" value="Chromosome 15"/>
</dbReference>
<dbReference type="AlphaFoldDB" id="A0A7U2I7Z3"/>